<dbReference type="OrthoDB" id="5511684at2759"/>
<evidence type="ECO:0000256" key="1">
    <source>
        <dbReference type="SAM" id="Phobius"/>
    </source>
</evidence>
<dbReference type="Pfam" id="PF06522">
    <property type="entry name" value="B12D"/>
    <property type="match status" value="1"/>
</dbReference>
<dbReference type="PROSITE" id="PS51257">
    <property type="entry name" value="PROKAR_LIPOPROTEIN"/>
    <property type="match status" value="1"/>
</dbReference>
<keyword evidence="3" id="KW-1185">Reference proteome</keyword>
<comment type="caution">
    <text evidence="2">The sequence shown here is derived from an EMBL/GenBank/DDBJ whole genome shotgun (WGS) entry which is preliminary data.</text>
</comment>
<dbReference type="EMBL" id="MU827302">
    <property type="protein sequence ID" value="KAJ7365667.1"/>
    <property type="molecule type" value="Genomic_DNA"/>
</dbReference>
<dbReference type="InterPro" id="IPR010530">
    <property type="entry name" value="B12D"/>
</dbReference>
<accession>A0A9X0CM52</accession>
<name>A0A9X0CM52_9CNID</name>
<organism evidence="2 3">
    <name type="scientific">Desmophyllum pertusum</name>
    <dbReference type="NCBI Taxonomy" id="174260"/>
    <lineage>
        <taxon>Eukaryota</taxon>
        <taxon>Metazoa</taxon>
        <taxon>Cnidaria</taxon>
        <taxon>Anthozoa</taxon>
        <taxon>Hexacorallia</taxon>
        <taxon>Scleractinia</taxon>
        <taxon>Caryophylliina</taxon>
        <taxon>Caryophylliidae</taxon>
        <taxon>Desmophyllum</taxon>
    </lineage>
</organism>
<dbReference type="PANTHER" id="PTHR14256:SF1">
    <property type="entry name" value="GEO09626P1"/>
    <property type="match status" value="1"/>
</dbReference>
<dbReference type="Proteomes" id="UP001163046">
    <property type="component" value="Unassembled WGS sequence"/>
</dbReference>
<gene>
    <name evidence="2" type="primary">NDUFA4_1</name>
    <name evidence="2" type="ORF">OS493_002380</name>
</gene>
<keyword evidence="1" id="KW-1133">Transmembrane helix</keyword>
<protein>
    <submittedName>
        <fullName evidence="2">NADH dehydrogenase 1 alpha subcomplex subunit 4 ndufa4</fullName>
    </submittedName>
</protein>
<evidence type="ECO:0000313" key="2">
    <source>
        <dbReference type="EMBL" id="KAJ7365667.1"/>
    </source>
</evidence>
<keyword evidence="1" id="KW-0812">Transmembrane</keyword>
<keyword evidence="1" id="KW-0472">Membrane</keyword>
<sequence>MFAYMKKHPELIPLFITVGVGCVGAGYYILRLATKNPDCTWDRKNNPYPWQKIKHNDCIKFYSHADYSKLEKTRPDID</sequence>
<evidence type="ECO:0000313" key="3">
    <source>
        <dbReference type="Proteomes" id="UP001163046"/>
    </source>
</evidence>
<proteinExistence type="predicted"/>
<feature type="transmembrane region" description="Helical" evidence="1">
    <location>
        <begin position="12"/>
        <end position="30"/>
    </location>
</feature>
<dbReference type="PANTHER" id="PTHR14256">
    <property type="entry name" value="NADH-UBIQUINONE OXIDOREDUCTASE MLRQ SUBUNIT"/>
    <property type="match status" value="1"/>
</dbReference>
<reference evidence="2" key="1">
    <citation type="submission" date="2023-01" db="EMBL/GenBank/DDBJ databases">
        <title>Genome assembly of the deep-sea coral Lophelia pertusa.</title>
        <authorList>
            <person name="Herrera S."/>
            <person name="Cordes E."/>
        </authorList>
    </citation>
    <scope>NUCLEOTIDE SEQUENCE</scope>
    <source>
        <strain evidence="2">USNM1676648</strain>
        <tissue evidence="2">Polyp</tissue>
    </source>
</reference>
<dbReference type="AlphaFoldDB" id="A0A9X0CM52"/>